<evidence type="ECO:0008006" key="3">
    <source>
        <dbReference type="Google" id="ProtNLM"/>
    </source>
</evidence>
<dbReference type="PIRSF" id="PIRSF007056">
    <property type="entry name" value="UCP007056"/>
    <property type="match status" value="1"/>
</dbReference>
<dbReference type="RefSeq" id="WP_377008096.1">
    <property type="nucleotide sequence ID" value="NZ_JBHSLV010000019.1"/>
</dbReference>
<comment type="caution">
    <text evidence="1">The sequence shown here is derived from an EMBL/GenBank/DDBJ whole genome shotgun (WGS) entry which is preliminary data.</text>
</comment>
<dbReference type="Gene3D" id="3.30.420.240">
    <property type="match status" value="1"/>
</dbReference>
<gene>
    <name evidence="1" type="ORF">ACFPPC_10910</name>
</gene>
<evidence type="ECO:0000313" key="1">
    <source>
        <dbReference type="EMBL" id="MFC5393143.1"/>
    </source>
</evidence>
<protein>
    <recommendedName>
        <fullName evidence="3">Phage FluMu gp28-like protein</fullName>
    </recommendedName>
</protein>
<dbReference type="Proteomes" id="UP001596104">
    <property type="component" value="Unassembled WGS sequence"/>
</dbReference>
<sequence length="558" mass="61625">MSATVQEEFKIGRAISAEEWKALREQSLYGLPPELQELPRSEILLGYQKRSIRARLLHEVTFIEKSRRTGLTWAFAADAVLVSAAERVAGGMDTFYIGYNLEMAREFIDVCAMWAKLFAKAALDTGEYVFEDLDPATGETRQIKAFRIRFASGFEIVALPSRPRSLRGKQGYVIVDEAAFHDDLAELLKAAMALLIWGGMVVVISTHNGEANAFNQYVKDIRAGRYDYGLVRIDFDEALREGLYQRICQRKGEAWTPEGEAGWRAKIIAHYGDGADEELFCIPAEGSGVWILPAVVEANMKPDAKVLRWEMPSAFAAQPAHLRRSAAEAWLAANVEPLLHRILPDAPSYLGMDFGRIADASDIWPIQMATGMHRYCPFVIELRNIPFDEQEFILWWLIARLPRFGGGAIDAGGNGAALAERTAQRWGMERIAQVKFSVEWYRENMPKLKATLEAAGMDIPNDVEVGNDFRVVRMIDGVARVPKARTTEKGEGAAEGKKRKRHGDAAIAAALAHFASIMPVVIYVYTPVTAAGLAGGGLGSPFADESFGALIPSLRGGL</sequence>
<evidence type="ECO:0000313" key="2">
    <source>
        <dbReference type="Proteomes" id="UP001596104"/>
    </source>
</evidence>
<dbReference type="Gene3D" id="3.40.50.300">
    <property type="entry name" value="P-loop containing nucleotide triphosphate hydrolases"/>
    <property type="match status" value="1"/>
</dbReference>
<reference evidence="2" key="1">
    <citation type="journal article" date="2019" name="Int. J. Syst. Evol. Microbiol.">
        <title>The Global Catalogue of Microorganisms (GCM) 10K type strain sequencing project: providing services to taxonomists for standard genome sequencing and annotation.</title>
        <authorList>
            <consortium name="The Broad Institute Genomics Platform"/>
            <consortium name="The Broad Institute Genome Sequencing Center for Infectious Disease"/>
            <person name="Wu L."/>
            <person name="Ma J."/>
        </authorList>
    </citation>
    <scope>NUCLEOTIDE SEQUENCE [LARGE SCALE GENOMIC DNA]</scope>
    <source>
        <strain evidence="2">CGMCC 1.16326</strain>
    </source>
</reference>
<name>A0ABW0H7C3_9HYPH</name>
<dbReference type="EMBL" id="JBHSLV010000019">
    <property type="protein sequence ID" value="MFC5393143.1"/>
    <property type="molecule type" value="Genomic_DNA"/>
</dbReference>
<dbReference type="InterPro" id="IPR012036">
    <property type="entry name" value="Phage_Mu_Gp28"/>
</dbReference>
<proteinExistence type="predicted"/>
<organism evidence="1 2">
    <name type="scientific">Bosea vestrisii</name>
    <dbReference type="NCBI Taxonomy" id="151416"/>
    <lineage>
        <taxon>Bacteria</taxon>
        <taxon>Pseudomonadati</taxon>
        <taxon>Pseudomonadota</taxon>
        <taxon>Alphaproteobacteria</taxon>
        <taxon>Hyphomicrobiales</taxon>
        <taxon>Boseaceae</taxon>
        <taxon>Bosea</taxon>
    </lineage>
</organism>
<accession>A0ABW0H7C3</accession>
<dbReference type="InterPro" id="IPR027417">
    <property type="entry name" value="P-loop_NTPase"/>
</dbReference>
<keyword evidence="2" id="KW-1185">Reference proteome</keyword>